<accession>A0A8B2NUG1</accession>
<keyword evidence="9" id="KW-0067">ATP-binding</keyword>
<dbReference type="SUPFAM" id="SSF47384">
    <property type="entry name" value="Homodimeric domain of signal transducing histidine kinase"/>
    <property type="match status" value="1"/>
</dbReference>
<evidence type="ECO:0000256" key="2">
    <source>
        <dbReference type="ARBA" id="ARBA00001971"/>
    </source>
</evidence>
<dbReference type="GO" id="GO:0005524">
    <property type="term" value="F:ATP binding"/>
    <property type="evidence" value="ECO:0007669"/>
    <property type="project" value="UniProtKB-KW"/>
</dbReference>
<dbReference type="PROSITE" id="PS50112">
    <property type="entry name" value="PAS"/>
    <property type="match status" value="1"/>
</dbReference>
<dbReference type="PROSITE" id="PS50109">
    <property type="entry name" value="HIS_KIN"/>
    <property type="match status" value="1"/>
</dbReference>
<dbReference type="EMBL" id="QHHQ01000001">
    <property type="protein sequence ID" value="RAI03828.1"/>
    <property type="molecule type" value="Genomic_DNA"/>
</dbReference>
<dbReference type="InterPro" id="IPR000014">
    <property type="entry name" value="PAS"/>
</dbReference>
<dbReference type="PRINTS" id="PR00344">
    <property type="entry name" value="BCTRLSENSOR"/>
</dbReference>
<dbReference type="SUPFAM" id="SSF52172">
    <property type="entry name" value="CheY-like"/>
    <property type="match status" value="1"/>
</dbReference>
<dbReference type="InterPro" id="IPR005467">
    <property type="entry name" value="His_kinase_dom"/>
</dbReference>
<dbReference type="InterPro" id="IPR036890">
    <property type="entry name" value="HATPase_C_sf"/>
</dbReference>
<dbReference type="SMART" id="SM00388">
    <property type="entry name" value="HisKA"/>
    <property type="match status" value="1"/>
</dbReference>
<organism evidence="20 21">
    <name type="scientific">Acuticoccus sediminis</name>
    <dbReference type="NCBI Taxonomy" id="2184697"/>
    <lineage>
        <taxon>Bacteria</taxon>
        <taxon>Pseudomonadati</taxon>
        <taxon>Pseudomonadota</taxon>
        <taxon>Alphaproteobacteria</taxon>
        <taxon>Hyphomicrobiales</taxon>
        <taxon>Amorphaceae</taxon>
        <taxon>Acuticoccus</taxon>
    </lineage>
</organism>
<dbReference type="PROSITE" id="PS50110">
    <property type="entry name" value="RESPONSE_REGULATORY"/>
    <property type="match status" value="1"/>
</dbReference>
<keyword evidence="4 14" id="KW-0597">Phosphoprotein</keyword>
<keyword evidence="5" id="KW-0479">Metal-binding</keyword>
<dbReference type="InterPro" id="IPR036097">
    <property type="entry name" value="HisK_dim/P_sf"/>
</dbReference>
<evidence type="ECO:0000256" key="7">
    <source>
        <dbReference type="ARBA" id="ARBA00022741"/>
    </source>
</evidence>
<evidence type="ECO:0000256" key="8">
    <source>
        <dbReference type="ARBA" id="ARBA00022777"/>
    </source>
</evidence>
<evidence type="ECO:0000256" key="15">
    <source>
        <dbReference type="SAM" id="MobiDB-lite"/>
    </source>
</evidence>
<dbReference type="Proteomes" id="UP000249590">
    <property type="component" value="Unassembled WGS sequence"/>
</dbReference>
<dbReference type="Gene3D" id="3.30.565.10">
    <property type="entry name" value="Histidine kinase-like ATPase, C-terminal domain"/>
    <property type="match status" value="1"/>
</dbReference>
<feature type="domain" description="PAS" evidence="18">
    <location>
        <begin position="230"/>
        <end position="300"/>
    </location>
</feature>
<comment type="function">
    <text evidence="12">Putative oxygen sensor; modulates the activity of FixJ, a transcriptional activator of nitrogen fixation fixK gene. FixL probably acts as a kinase that phosphorylates FixJ.</text>
</comment>
<evidence type="ECO:0000256" key="14">
    <source>
        <dbReference type="PROSITE-ProRule" id="PRU00169"/>
    </source>
</evidence>
<dbReference type="CDD" id="cd00130">
    <property type="entry name" value="PAS"/>
    <property type="match status" value="1"/>
</dbReference>
<dbReference type="GO" id="GO:0000155">
    <property type="term" value="F:phosphorelay sensor kinase activity"/>
    <property type="evidence" value="ECO:0007669"/>
    <property type="project" value="InterPro"/>
</dbReference>
<feature type="domain" description="PAC" evidence="19">
    <location>
        <begin position="298"/>
        <end position="357"/>
    </location>
</feature>
<feature type="domain" description="Histidine kinase" evidence="16">
    <location>
        <begin position="370"/>
        <end position="591"/>
    </location>
</feature>
<dbReference type="PROSITE" id="PS50113">
    <property type="entry name" value="PAC"/>
    <property type="match status" value="1"/>
</dbReference>
<dbReference type="PANTHER" id="PTHR43065:SF49">
    <property type="entry name" value="HISTIDINE KINASE"/>
    <property type="match status" value="1"/>
</dbReference>
<dbReference type="AlphaFoldDB" id="A0A8B2NUG1"/>
<evidence type="ECO:0000256" key="4">
    <source>
        <dbReference type="ARBA" id="ARBA00022553"/>
    </source>
</evidence>
<dbReference type="InterPro" id="IPR013767">
    <property type="entry name" value="PAS_fold"/>
</dbReference>
<feature type="modified residue" description="4-aspartylphosphate" evidence="14">
    <location>
        <position position="664"/>
    </location>
</feature>
<feature type="region of interest" description="Disordered" evidence="15">
    <location>
        <begin position="1"/>
        <end position="58"/>
    </location>
</feature>
<evidence type="ECO:0000259" key="16">
    <source>
        <dbReference type="PROSITE" id="PS50109"/>
    </source>
</evidence>
<dbReference type="Pfam" id="PF00072">
    <property type="entry name" value="Response_reg"/>
    <property type="match status" value="1"/>
</dbReference>
<evidence type="ECO:0000256" key="5">
    <source>
        <dbReference type="ARBA" id="ARBA00022617"/>
    </source>
</evidence>
<evidence type="ECO:0000259" key="19">
    <source>
        <dbReference type="PROSITE" id="PS50113"/>
    </source>
</evidence>
<keyword evidence="10" id="KW-0408">Iron</keyword>
<evidence type="ECO:0000256" key="6">
    <source>
        <dbReference type="ARBA" id="ARBA00022679"/>
    </source>
</evidence>
<dbReference type="CDD" id="cd00082">
    <property type="entry name" value="HisKA"/>
    <property type="match status" value="1"/>
</dbReference>
<dbReference type="InterPro" id="IPR011006">
    <property type="entry name" value="CheY-like_superfamily"/>
</dbReference>
<dbReference type="InterPro" id="IPR003594">
    <property type="entry name" value="HATPase_dom"/>
</dbReference>
<dbReference type="SMART" id="SM00448">
    <property type="entry name" value="REC"/>
    <property type="match status" value="1"/>
</dbReference>
<feature type="domain" description="Response regulatory" evidence="17">
    <location>
        <begin position="614"/>
        <end position="732"/>
    </location>
</feature>
<keyword evidence="11" id="KW-0902">Two-component regulatory system</keyword>
<dbReference type="Gene3D" id="3.30.450.20">
    <property type="entry name" value="PAS domain"/>
    <property type="match status" value="1"/>
</dbReference>
<dbReference type="GO" id="GO:0006355">
    <property type="term" value="P:regulation of DNA-templated transcription"/>
    <property type="evidence" value="ECO:0007669"/>
    <property type="project" value="InterPro"/>
</dbReference>
<dbReference type="SMART" id="SM00091">
    <property type="entry name" value="PAS"/>
    <property type="match status" value="1"/>
</dbReference>
<dbReference type="FunFam" id="3.30.450.20:FF:000060">
    <property type="entry name" value="Sensor protein FixL"/>
    <property type="match status" value="1"/>
</dbReference>
<evidence type="ECO:0000259" key="18">
    <source>
        <dbReference type="PROSITE" id="PS50112"/>
    </source>
</evidence>
<dbReference type="SMART" id="SM00387">
    <property type="entry name" value="HATPase_c"/>
    <property type="match status" value="1"/>
</dbReference>
<evidence type="ECO:0000313" key="21">
    <source>
        <dbReference type="Proteomes" id="UP000249590"/>
    </source>
</evidence>
<protein>
    <recommendedName>
        <fullName evidence="13">Sensor protein FixL</fullName>
        <ecNumber evidence="3">2.7.13.3</ecNumber>
    </recommendedName>
</protein>
<dbReference type="InterPro" id="IPR001789">
    <property type="entry name" value="Sig_transdc_resp-reg_receiver"/>
</dbReference>
<feature type="compositionally biased region" description="Gly residues" evidence="15">
    <location>
        <begin position="1"/>
        <end position="10"/>
    </location>
</feature>
<feature type="region of interest" description="Disordered" evidence="15">
    <location>
        <begin position="84"/>
        <end position="110"/>
    </location>
</feature>
<evidence type="ECO:0000256" key="13">
    <source>
        <dbReference type="ARBA" id="ARBA00070616"/>
    </source>
</evidence>
<evidence type="ECO:0000256" key="1">
    <source>
        <dbReference type="ARBA" id="ARBA00000085"/>
    </source>
</evidence>
<dbReference type="EC" id="2.7.13.3" evidence="3"/>
<reference evidence="20 21" key="1">
    <citation type="submission" date="2018-05" db="EMBL/GenBank/DDBJ databases">
        <title>Acuticoccus sediminis sp. nov., isolated from deep-sea sediment of Indian Ocean.</title>
        <authorList>
            <person name="Liu X."/>
            <person name="Lai Q."/>
            <person name="Du Y."/>
            <person name="Sun F."/>
            <person name="Zhang X."/>
            <person name="Wang S."/>
            <person name="Shao Z."/>
        </authorList>
    </citation>
    <scope>NUCLEOTIDE SEQUENCE [LARGE SCALE GENOMIC DNA]</scope>
    <source>
        <strain evidence="20 21">PTG4-2</strain>
    </source>
</reference>
<dbReference type="NCBIfam" id="TIGR00229">
    <property type="entry name" value="sensory_box"/>
    <property type="match status" value="1"/>
</dbReference>
<comment type="cofactor">
    <cofactor evidence="2">
        <name>heme</name>
        <dbReference type="ChEBI" id="CHEBI:30413"/>
    </cofactor>
</comment>
<evidence type="ECO:0000256" key="12">
    <source>
        <dbReference type="ARBA" id="ARBA00059827"/>
    </source>
</evidence>
<keyword evidence="7" id="KW-0547">Nucleotide-binding</keyword>
<keyword evidence="21" id="KW-1185">Reference proteome</keyword>
<dbReference type="InterPro" id="IPR035965">
    <property type="entry name" value="PAS-like_dom_sf"/>
</dbReference>
<comment type="caution">
    <text evidence="20">The sequence shown here is derived from an EMBL/GenBank/DDBJ whole genome shotgun (WGS) entry which is preliminary data.</text>
</comment>
<dbReference type="InterPro" id="IPR000700">
    <property type="entry name" value="PAS-assoc_C"/>
</dbReference>
<evidence type="ECO:0000256" key="9">
    <source>
        <dbReference type="ARBA" id="ARBA00022840"/>
    </source>
</evidence>
<dbReference type="Gene3D" id="3.40.50.2300">
    <property type="match status" value="1"/>
</dbReference>
<dbReference type="PANTHER" id="PTHR43065">
    <property type="entry name" value="SENSOR HISTIDINE KINASE"/>
    <property type="match status" value="1"/>
</dbReference>
<evidence type="ECO:0000259" key="17">
    <source>
        <dbReference type="PROSITE" id="PS50110"/>
    </source>
</evidence>
<dbReference type="Gene3D" id="1.10.287.130">
    <property type="match status" value="1"/>
</dbReference>
<proteinExistence type="predicted"/>
<dbReference type="Pfam" id="PF02518">
    <property type="entry name" value="HATPase_c"/>
    <property type="match status" value="1"/>
</dbReference>
<sequence>MTGSGRGGQAAGSARPAARIFEPDGDACPAPVPVTPHRDGRRGPAAGRSPSAGTRPGRDLDTTWRYVLLNWRTTALMMKETNMARDDPSEDPGAPSHCLAQAGPSLAPATDPVRRSAVMVAVGLIADALFLGIDLAKPELNAVAVLYSIPVLAAFWLPSPRATLILAVAGSLCSVIGYAMTPVTPPAGPVETVIYRAAALVVLWGTALLAIRHQVSRSIAEQSTAAGRHQAALLQVILDTAPDALIVIDTTGVIQSFSRSAELLFGYTAAEAVGRNVSMLMPHGDREAHGGYLERYLRTGERRIIGVGRVVKGQTKDGRTMPVELSVGEARVANHRIFIGFIRDLSARMRIEEELRQAHKMEAIGQLTGGIAHDFNNLLFVISGNLELIEARPDRPDPTALKEAREAIDLGTQLTSQLLSFGRKQSLDPREIDLAELVKGVASMLSRTLGNDIEIVVDVRGTPGRAVADTAQLQTALLNLAINARDAMESGGRLVFSVFDGEIDASYALSHPDVRLGRYVVVQVADNGCGMTEEVRDHAFEPFFTTRAQSTGNGLGLSMVYGFVKQSKGHVEIDSALGRGTTVTLYLPRADQEEHAGDPSRAEMPAAARGKGEMILVVEDDARVRRIATTRLRELGYRTVEAGSGTDGLQRLRTIPEVDLMFTDIVMRDGMSGFELARRAWAERPGLRVLVTTGYAGPDLVSWHGKLQLSADQILRKPYSMDQLARAVRAALDTPA</sequence>
<dbReference type="InterPro" id="IPR003661">
    <property type="entry name" value="HisK_dim/P_dom"/>
</dbReference>
<gene>
    <name evidence="20" type="ORF">DLJ53_04980</name>
</gene>
<keyword evidence="5" id="KW-0349">Heme</keyword>
<keyword evidence="8 20" id="KW-0418">Kinase</keyword>
<evidence type="ECO:0000256" key="3">
    <source>
        <dbReference type="ARBA" id="ARBA00012438"/>
    </source>
</evidence>
<evidence type="ECO:0000256" key="10">
    <source>
        <dbReference type="ARBA" id="ARBA00023004"/>
    </source>
</evidence>
<evidence type="ECO:0000313" key="20">
    <source>
        <dbReference type="EMBL" id="RAI03828.1"/>
    </source>
</evidence>
<evidence type="ECO:0000256" key="11">
    <source>
        <dbReference type="ARBA" id="ARBA00023012"/>
    </source>
</evidence>
<name>A0A8B2NUG1_9HYPH</name>
<dbReference type="SUPFAM" id="SSF55785">
    <property type="entry name" value="PYP-like sensor domain (PAS domain)"/>
    <property type="match status" value="1"/>
</dbReference>
<comment type="catalytic activity">
    <reaction evidence="1">
        <text>ATP + protein L-histidine = ADP + protein N-phospho-L-histidine.</text>
        <dbReference type="EC" id="2.7.13.3"/>
    </reaction>
</comment>
<dbReference type="Pfam" id="PF00989">
    <property type="entry name" value="PAS"/>
    <property type="match status" value="1"/>
</dbReference>
<keyword evidence="6" id="KW-0808">Transferase</keyword>
<dbReference type="SUPFAM" id="SSF55874">
    <property type="entry name" value="ATPase domain of HSP90 chaperone/DNA topoisomerase II/histidine kinase"/>
    <property type="match status" value="1"/>
</dbReference>
<dbReference type="InterPro" id="IPR004358">
    <property type="entry name" value="Sig_transdc_His_kin-like_C"/>
</dbReference>